<evidence type="ECO:0000259" key="3">
    <source>
        <dbReference type="Pfam" id="PF26604"/>
    </source>
</evidence>
<name>A0ABY5KXE2_9CELL</name>
<reference evidence="4 5" key="1">
    <citation type="submission" date="2022-07" db="EMBL/GenBank/DDBJ databases">
        <title>Novel species in genus cellulomonas.</title>
        <authorList>
            <person name="Ye L."/>
        </authorList>
    </citation>
    <scope>NUCLEOTIDE SEQUENCE [LARGE SCALE GENOMIC DNA]</scope>
    <source>
        <strain evidence="5">zg-Y338</strain>
    </source>
</reference>
<keyword evidence="2" id="KW-0472">Membrane</keyword>
<evidence type="ECO:0000313" key="5">
    <source>
        <dbReference type="Proteomes" id="UP001316189"/>
    </source>
</evidence>
<evidence type="ECO:0000256" key="2">
    <source>
        <dbReference type="SAM" id="Phobius"/>
    </source>
</evidence>
<keyword evidence="2" id="KW-1133">Transmembrane helix</keyword>
<dbReference type="Proteomes" id="UP001316189">
    <property type="component" value="Chromosome"/>
</dbReference>
<feature type="domain" description="CBU-0592-like" evidence="3">
    <location>
        <begin position="7"/>
        <end position="79"/>
    </location>
</feature>
<evidence type="ECO:0000313" key="4">
    <source>
        <dbReference type="EMBL" id="UUI75166.1"/>
    </source>
</evidence>
<dbReference type="RefSeq" id="WP_227569940.1">
    <property type="nucleotide sequence ID" value="NZ_CP101988.1"/>
</dbReference>
<evidence type="ECO:0000256" key="1">
    <source>
        <dbReference type="SAM" id="MobiDB-lite"/>
    </source>
</evidence>
<dbReference type="EMBL" id="CP101988">
    <property type="protein sequence ID" value="UUI75166.1"/>
    <property type="molecule type" value="Genomic_DNA"/>
</dbReference>
<accession>A0ABY5KXE2</accession>
<dbReference type="NCBIfam" id="NF047864">
    <property type="entry name" value="CBU_0592_membra"/>
    <property type="match status" value="1"/>
</dbReference>
<feature type="region of interest" description="Disordered" evidence="1">
    <location>
        <begin position="119"/>
        <end position="142"/>
    </location>
</feature>
<dbReference type="InterPro" id="IPR058058">
    <property type="entry name" value="CBU_0592-like"/>
</dbReference>
<sequence>MDVVITSLGWLGAIICVTAYGLVSRGTWSASSTRYQVANIAGALLLCVVAARSQVWPSVASNIAWALIGAHALTALVRGRQSPADAAATAAEHSAAGATSQMSLLPTQATAATAGARPMMAPAGSTADDLAHLPPSSVTLVA</sequence>
<feature type="transmembrane region" description="Helical" evidence="2">
    <location>
        <begin position="6"/>
        <end position="23"/>
    </location>
</feature>
<organism evidence="4 5">
    <name type="scientific">Cellulomonas chengniuliangii</name>
    <dbReference type="NCBI Taxonomy" id="2968084"/>
    <lineage>
        <taxon>Bacteria</taxon>
        <taxon>Bacillati</taxon>
        <taxon>Actinomycetota</taxon>
        <taxon>Actinomycetes</taxon>
        <taxon>Micrococcales</taxon>
        <taxon>Cellulomonadaceae</taxon>
        <taxon>Cellulomonas</taxon>
    </lineage>
</organism>
<protein>
    <recommendedName>
        <fullName evidence="3">CBU-0592-like domain-containing protein</fullName>
    </recommendedName>
</protein>
<gene>
    <name evidence="4" type="ORF">NP064_15555</name>
</gene>
<keyword evidence="2" id="KW-0812">Transmembrane</keyword>
<proteinExistence type="predicted"/>
<keyword evidence="5" id="KW-1185">Reference proteome</keyword>
<dbReference type="Pfam" id="PF26604">
    <property type="entry name" value="CBU_0592"/>
    <property type="match status" value="1"/>
</dbReference>